<dbReference type="InterPro" id="IPR029063">
    <property type="entry name" value="SAM-dependent_MTases_sf"/>
</dbReference>
<evidence type="ECO:0000259" key="1">
    <source>
        <dbReference type="Pfam" id="PF03016"/>
    </source>
</evidence>
<reference evidence="2 3" key="1">
    <citation type="journal article" date="2015" name="ISME J.">
        <title>Draft Genome Sequence of Streptomyces incarnatus NRRL8089, which Produces the Nucleoside Antibiotic Sinefungin.</title>
        <authorList>
            <person name="Oshima K."/>
            <person name="Hattori M."/>
            <person name="Shimizu H."/>
            <person name="Fukuda K."/>
            <person name="Nemoto M."/>
            <person name="Inagaki K."/>
            <person name="Tamura T."/>
        </authorList>
    </citation>
    <scope>NUCLEOTIDE SEQUENCE [LARGE SCALE GENOMIC DNA]</scope>
    <source>
        <strain evidence="2 3">FACHB-1277</strain>
    </source>
</reference>
<name>A0A926Z8K5_9CYAN</name>
<organism evidence="2 3">
    <name type="scientific">Pseudanabaena cinerea FACHB-1277</name>
    <dbReference type="NCBI Taxonomy" id="2949581"/>
    <lineage>
        <taxon>Bacteria</taxon>
        <taxon>Bacillati</taxon>
        <taxon>Cyanobacteriota</taxon>
        <taxon>Cyanophyceae</taxon>
        <taxon>Pseudanabaenales</taxon>
        <taxon>Pseudanabaenaceae</taxon>
        <taxon>Pseudanabaena</taxon>
        <taxon>Pseudanabaena cinerea</taxon>
    </lineage>
</organism>
<sequence length="596" mass="69189">MSDKFYNKFKINIANAAVHNKIQKLLNEGKNKDACYLIKEALSKGLDFQGFEVYYAHILICNCDWEEISSLLPRETNFLLTSGWIQSISQGKPSNANNEPVPWLTYPAIDFLDSIIDSDWSVFEWGSGNSTLWWSKRVRQVQTIESDLNWFQEVQTRLPDNAQISHYKSEEEYSKSIHKFDDNCFDVIVIDGDFRNKCAQECINKLKKDGIIVFDNTDGMEFNEGVLFLQSNEFYRIDFWGMIPSYLYKNCTSIFSKNLNVLRCNSLPSQHTSSVGISCYQAMNKNATNNFIDLKPQTSVNYPPFKNGLYMEEYFSLYWEHIDFPEKDRLVYLDIFWHNLFQNAGGNAIAVMQDLTPLVLKKCEEARQEGKLVFTLFQWDDGLLLQADKPENLILFAIAGNSDPDLYIPLPLIVEDREHRLLNVPRLPFTQRTTLCSFVGTITHDVRLRMYNALGDVEGFQFHVKSSWSIDIPEDLAQKFVDVSQSSRFGLAPRGYGPSSFRFFELMQLGIVPIYVHDHEIGLPYTDVLDYSKFSVIIHIDEIKELPDILNKISDKQYQQMLQEMNEVHYWFTPQGISEYVQQYMTDILYCQDLLT</sequence>
<dbReference type="AlphaFoldDB" id="A0A926Z8K5"/>
<evidence type="ECO:0000313" key="3">
    <source>
        <dbReference type="Proteomes" id="UP000631421"/>
    </source>
</evidence>
<protein>
    <submittedName>
        <fullName evidence="2">Exostosin family protein</fullName>
    </submittedName>
</protein>
<dbReference type="Pfam" id="PF03016">
    <property type="entry name" value="Exostosin_GT47"/>
    <property type="match status" value="1"/>
</dbReference>
<dbReference type="Proteomes" id="UP000631421">
    <property type="component" value="Unassembled WGS sequence"/>
</dbReference>
<dbReference type="GO" id="GO:0016757">
    <property type="term" value="F:glycosyltransferase activity"/>
    <property type="evidence" value="ECO:0007669"/>
    <property type="project" value="InterPro"/>
</dbReference>
<dbReference type="SUPFAM" id="SSF53335">
    <property type="entry name" value="S-adenosyl-L-methionine-dependent methyltransferases"/>
    <property type="match status" value="1"/>
</dbReference>
<feature type="domain" description="Exostosin GT47" evidence="1">
    <location>
        <begin position="408"/>
        <end position="553"/>
    </location>
</feature>
<keyword evidence="3" id="KW-1185">Reference proteome</keyword>
<gene>
    <name evidence="2" type="ORF">H6F44_13660</name>
</gene>
<dbReference type="PANTHER" id="PTHR11062">
    <property type="entry name" value="EXOSTOSIN HEPARAN SULFATE GLYCOSYLTRANSFERASE -RELATED"/>
    <property type="match status" value="1"/>
</dbReference>
<evidence type="ECO:0000313" key="2">
    <source>
        <dbReference type="EMBL" id="MBD2151159.1"/>
    </source>
</evidence>
<dbReference type="RefSeq" id="WP_190351578.1">
    <property type="nucleotide sequence ID" value="NZ_JACJPY010000044.1"/>
</dbReference>
<proteinExistence type="predicted"/>
<dbReference type="InterPro" id="IPR040911">
    <property type="entry name" value="Exostosin_GT47"/>
</dbReference>
<dbReference type="InterPro" id="IPR004263">
    <property type="entry name" value="Exostosin"/>
</dbReference>
<dbReference type="EMBL" id="JACJPY010000044">
    <property type="protein sequence ID" value="MBD2151159.1"/>
    <property type="molecule type" value="Genomic_DNA"/>
</dbReference>
<dbReference type="Gene3D" id="3.40.50.150">
    <property type="entry name" value="Vaccinia Virus protein VP39"/>
    <property type="match status" value="1"/>
</dbReference>
<comment type="caution">
    <text evidence="2">The sequence shown here is derived from an EMBL/GenBank/DDBJ whole genome shotgun (WGS) entry which is preliminary data.</text>
</comment>
<accession>A0A926Z8K5</accession>